<keyword evidence="2" id="KW-0813">Transport</keyword>
<organism evidence="6 7">
    <name type="scientific">Catenulispora yoronensis</name>
    <dbReference type="NCBI Taxonomy" id="450799"/>
    <lineage>
        <taxon>Bacteria</taxon>
        <taxon>Bacillati</taxon>
        <taxon>Actinomycetota</taxon>
        <taxon>Actinomycetes</taxon>
        <taxon>Catenulisporales</taxon>
        <taxon>Catenulisporaceae</taxon>
        <taxon>Catenulispora</taxon>
    </lineage>
</organism>
<dbReference type="PANTHER" id="PTHR30061:SF50">
    <property type="entry name" value="MALTOSE_MALTODEXTRIN-BINDING PERIPLASMIC PROTEIN"/>
    <property type="match status" value="1"/>
</dbReference>
<feature type="chain" id="PRO_5045980065" evidence="5">
    <location>
        <begin position="32"/>
        <end position="466"/>
    </location>
</feature>
<dbReference type="PANTHER" id="PTHR30061">
    <property type="entry name" value="MALTOSE-BINDING PERIPLASMIC PROTEIN"/>
    <property type="match status" value="1"/>
</dbReference>
<evidence type="ECO:0000313" key="6">
    <source>
        <dbReference type="EMBL" id="GAA2037806.1"/>
    </source>
</evidence>
<comment type="similarity">
    <text evidence="1">Belongs to the bacterial solute-binding protein 1 family.</text>
</comment>
<feature type="signal peptide" evidence="5">
    <location>
        <begin position="1"/>
        <end position="31"/>
    </location>
</feature>
<evidence type="ECO:0000256" key="4">
    <source>
        <dbReference type="SAM" id="MobiDB-lite"/>
    </source>
</evidence>
<proteinExistence type="inferred from homology"/>
<evidence type="ECO:0000256" key="1">
    <source>
        <dbReference type="ARBA" id="ARBA00008520"/>
    </source>
</evidence>
<protein>
    <submittedName>
        <fullName evidence="6">ABC transporter substrate-binding protein</fullName>
    </submittedName>
</protein>
<sequence>MAATPSARTAPRLRSHIRLLLCAALVTISGAACTGAPLPDVRPPDSATAYGPERPPVTLTVWHGWTDEREASAFQAMLDRFHLLHPNIGVRAVGGVTDSQIINGIRSEQNVDVVSSFTTDDVGLYCGSGAWVDLNPFLRSSGIDAAKTFTAPSLAYSAYHGDQCALPLLGDTFGLYYNKAMFAKAGIERPPRTLSELEADAAKLTVRAADGSLRVAGFLPDVDWYENAPDHLQSVFGIRFQDADNRSVLAGDPGVASELRFQSRMMAVLGGADEAQAFAAGPAAGDENSAANAFLTGKVAMAVGGEWTTAEIAADAPDLDYGTAPLPVADDRVAAYGSGTVTGTVIGIARTTRHSDAAWELVRFLTTDTGALTAFANAIHNVPTTYAVAADPALAADDRFRTFIAIAADPRSTSTPPSPNGGYYKSSFQRFVAAYEAGRVTDPQSALRALDREIDSATDQGREPTP</sequence>
<keyword evidence="7" id="KW-1185">Reference proteome</keyword>
<evidence type="ECO:0000313" key="7">
    <source>
        <dbReference type="Proteomes" id="UP001500751"/>
    </source>
</evidence>
<name>A0ABN2UJK1_9ACTN</name>
<keyword evidence="3 5" id="KW-0732">Signal</keyword>
<evidence type="ECO:0000256" key="2">
    <source>
        <dbReference type="ARBA" id="ARBA00022448"/>
    </source>
</evidence>
<dbReference type="EMBL" id="BAAAQN010000025">
    <property type="protein sequence ID" value="GAA2037806.1"/>
    <property type="molecule type" value="Genomic_DNA"/>
</dbReference>
<gene>
    <name evidence="6" type="ORF">GCM10009839_43970</name>
</gene>
<evidence type="ECO:0000256" key="3">
    <source>
        <dbReference type="ARBA" id="ARBA00022729"/>
    </source>
</evidence>
<comment type="caution">
    <text evidence="6">The sequence shown here is derived from an EMBL/GenBank/DDBJ whole genome shotgun (WGS) entry which is preliminary data.</text>
</comment>
<dbReference type="SUPFAM" id="SSF53850">
    <property type="entry name" value="Periplasmic binding protein-like II"/>
    <property type="match status" value="1"/>
</dbReference>
<dbReference type="Pfam" id="PF01547">
    <property type="entry name" value="SBP_bac_1"/>
    <property type="match status" value="1"/>
</dbReference>
<reference evidence="6 7" key="1">
    <citation type="journal article" date="2019" name="Int. J. Syst. Evol. Microbiol.">
        <title>The Global Catalogue of Microorganisms (GCM) 10K type strain sequencing project: providing services to taxonomists for standard genome sequencing and annotation.</title>
        <authorList>
            <consortium name="The Broad Institute Genomics Platform"/>
            <consortium name="The Broad Institute Genome Sequencing Center for Infectious Disease"/>
            <person name="Wu L."/>
            <person name="Ma J."/>
        </authorList>
    </citation>
    <scope>NUCLEOTIDE SEQUENCE [LARGE SCALE GENOMIC DNA]</scope>
    <source>
        <strain evidence="6 7">JCM 16014</strain>
    </source>
</reference>
<evidence type="ECO:0000256" key="5">
    <source>
        <dbReference type="SAM" id="SignalP"/>
    </source>
</evidence>
<feature type="region of interest" description="Disordered" evidence="4">
    <location>
        <begin position="444"/>
        <end position="466"/>
    </location>
</feature>
<dbReference type="Gene3D" id="3.40.190.10">
    <property type="entry name" value="Periplasmic binding protein-like II"/>
    <property type="match status" value="2"/>
</dbReference>
<feature type="compositionally biased region" description="Basic and acidic residues" evidence="4">
    <location>
        <begin position="449"/>
        <end position="466"/>
    </location>
</feature>
<dbReference type="InterPro" id="IPR006059">
    <property type="entry name" value="SBP"/>
</dbReference>
<dbReference type="Proteomes" id="UP001500751">
    <property type="component" value="Unassembled WGS sequence"/>
</dbReference>
<accession>A0ABN2UJK1</accession>